<comment type="subunit">
    <text evidence="11">Homohexamer.</text>
</comment>
<dbReference type="GO" id="GO:0006225">
    <property type="term" value="P:UDP biosynthetic process"/>
    <property type="evidence" value="ECO:0007669"/>
    <property type="project" value="TreeGrafter"/>
</dbReference>
<proteinExistence type="inferred from homology"/>
<reference evidence="13 14" key="1">
    <citation type="submission" date="2014-03" db="EMBL/GenBank/DDBJ databases">
        <title>Draft genome sequence of the novel thermoacidophilic archaea Acidianus copahuensis ALE1 strain, isolated from Copahue volcanic area in Neuquen Argentina.</title>
        <authorList>
            <person name="Urbieta M.S."/>
            <person name="Rascovan N."/>
            <person name="Castro C."/>
            <person name="Revale S."/>
            <person name="Giaveno M.A."/>
            <person name="Vazquez M.P."/>
            <person name="Donati E.R."/>
        </authorList>
    </citation>
    <scope>NUCLEOTIDE SEQUENCE [LARGE SCALE GENOMIC DNA]</scope>
    <source>
        <strain evidence="13 14">ALE1</strain>
    </source>
</reference>
<comment type="caution">
    <text evidence="13">The sequence shown here is derived from an EMBL/GenBank/DDBJ whole genome shotgun (WGS) entry which is preliminary data.</text>
</comment>
<keyword evidence="7 11" id="KW-0418">Kinase</keyword>
<dbReference type="SUPFAM" id="SSF53633">
    <property type="entry name" value="Carbamate kinase-like"/>
    <property type="match status" value="1"/>
</dbReference>
<name>A0A031LNW4_9CREN</name>
<evidence type="ECO:0000259" key="12">
    <source>
        <dbReference type="Pfam" id="PF00696"/>
    </source>
</evidence>
<comment type="subcellular location">
    <subcellularLocation>
        <location evidence="1 11">Cytoplasm</location>
    </subcellularLocation>
</comment>
<feature type="binding site" evidence="11">
    <location>
        <begin position="112"/>
        <end position="118"/>
    </location>
    <ligand>
        <name>UMP</name>
        <dbReference type="ChEBI" id="CHEBI:57865"/>
    </ligand>
</feature>
<dbReference type="RefSeq" id="WP_048099310.1">
    <property type="nucleotide sequence ID" value="NZ_JFZT01000039.1"/>
</dbReference>
<evidence type="ECO:0000256" key="3">
    <source>
        <dbReference type="ARBA" id="ARBA00007614"/>
    </source>
</evidence>
<feature type="domain" description="Aspartate/glutamate/uridylate kinase" evidence="12">
    <location>
        <begin position="1"/>
        <end position="201"/>
    </location>
</feature>
<dbReference type="InterPro" id="IPR011817">
    <property type="entry name" value="Uridylate_kinase"/>
</dbReference>
<dbReference type="PANTHER" id="PTHR42833:SF4">
    <property type="entry name" value="URIDYLATE KINASE PUMPKIN, CHLOROPLASTIC"/>
    <property type="match status" value="1"/>
</dbReference>
<evidence type="ECO:0000313" key="14">
    <source>
        <dbReference type="Proteomes" id="UP000024332"/>
    </source>
</evidence>
<feature type="binding site" evidence="11">
    <location>
        <position position="42"/>
    </location>
    <ligand>
        <name>UMP</name>
        <dbReference type="ChEBI" id="CHEBI:57865"/>
    </ligand>
</feature>
<dbReference type="EMBL" id="JFZT01000039">
    <property type="protein sequence ID" value="EZQ06772.1"/>
    <property type="molecule type" value="Genomic_DNA"/>
</dbReference>
<keyword evidence="14" id="KW-1185">Reference proteome</keyword>
<dbReference type="GO" id="GO:0033862">
    <property type="term" value="F:UMP kinase activity"/>
    <property type="evidence" value="ECO:0007669"/>
    <property type="project" value="UniProtKB-EC"/>
</dbReference>
<dbReference type="FunFam" id="3.40.1160.10:FF:000030">
    <property type="entry name" value="Uridylate kinase"/>
    <property type="match status" value="1"/>
</dbReference>
<gene>
    <name evidence="11" type="primary">pyrH</name>
    <name evidence="13" type="ORF">CM19_05185</name>
</gene>
<dbReference type="NCBIfam" id="TIGR02076">
    <property type="entry name" value="pyrH_arch"/>
    <property type="match status" value="1"/>
</dbReference>
<evidence type="ECO:0000256" key="9">
    <source>
        <dbReference type="ARBA" id="ARBA00022975"/>
    </source>
</evidence>
<evidence type="ECO:0000256" key="6">
    <source>
        <dbReference type="ARBA" id="ARBA00022741"/>
    </source>
</evidence>
<dbReference type="GO" id="GO:0005737">
    <property type="term" value="C:cytoplasm"/>
    <property type="evidence" value="ECO:0007669"/>
    <property type="project" value="UniProtKB-SubCell"/>
</dbReference>
<dbReference type="InterPro" id="IPR011818">
    <property type="entry name" value="Uridylate_kinase_arch/spir"/>
</dbReference>
<dbReference type="GO" id="GO:0044210">
    <property type="term" value="P:'de novo' CTP biosynthetic process"/>
    <property type="evidence" value="ECO:0007669"/>
    <property type="project" value="UniProtKB-UniRule"/>
</dbReference>
<comment type="similarity">
    <text evidence="3 11">Belongs to the UMP kinase family.</text>
</comment>
<evidence type="ECO:0000256" key="1">
    <source>
        <dbReference type="ARBA" id="ARBA00004496"/>
    </source>
</evidence>
<feature type="binding site" evidence="11">
    <location>
        <begin position="6"/>
        <end position="10"/>
    </location>
    <ligand>
        <name>ATP</name>
        <dbReference type="ChEBI" id="CHEBI:30616"/>
    </ligand>
</feature>
<keyword evidence="6 11" id="KW-0547">Nucleotide-binding</keyword>
<keyword evidence="9 11" id="KW-0665">Pyrimidine biosynthesis</keyword>
<evidence type="ECO:0000256" key="4">
    <source>
        <dbReference type="ARBA" id="ARBA00022490"/>
    </source>
</evidence>
<dbReference type="STRING" id="1160895.CM19_05185"/>
<dbReference type="PANTHER" id="PTHR42833">
    <property type="entry name" value="URIDYLATE KINASE"/>
    <property type="match status" value="1"/>
</dbReference>
<dbReference type="UniPathway" id="UPA00159">
    <property type="reaction ID" value="UER00275"/>
</dbReference>
<dbReference type="HAMAP" id="MF_01220_A">
    <property type="entry name" value="PyrH_A"/>
    <property type="match status" value="1"/>
</dbReference>
<evidence type="ECO:0000313" key="13">
    <source>
        <dbReference type="EMBL" id="EZQ06772.1"/>
    </source>
</evidence>
<evidence type="ECO:0000256" key="11">
    <source>
        <dbReference type="HAMAP-Rule" id="MF_01220"/>
    </source>
</evidence>
<dbReference type="OrthoDB" id="372251at2157"/>
<evidence type="ECO:0000256" key="10">
    <source>
        <dbReference type="ARBA" id="ARBA00047767"/>
    </source>
</evidence>
<dbReference type="PIRSF" id="PIRSF005650">
    <property type="entry name" value="Uridylate_kin"/>
    <property type="match status" value="1"/>
</dbReference>
<dbReference type="InterPro" id="IPR036393">
    <property type="entry name" value="AceGlu_kinase-like_sf"/>
</dbReference>
<dbReference type="Gene3D" id="3.40.1160.10">
    <property type="entry name" value="Acetylglutamate kinase-like"/>
    <property type="match status" value="1"/>
</dbReference>
<feature type="binding site" evidence="11">
    <location>
        <position position="47"/>
    </location>
    <ligand>
        <name>ATP</name>
        <dbReference type="ChEBI" id="CHEBI:30616"/>
    </ligand>
</feature>
<feature type="binding site" evidence="11">
    <location>
        <position position="147"/>
    </location>
    <ligand>
        <name>ATP</name>
        <dbReference type="ChEBI" id="CHEBI:30616"/>
    </ligand>
</feature>
<comment type="activity regulation">
    <text evidence="11">Inhibited by UTP.</text>
</comment>
<keyword evidence="8 11" id="KW-0067">ATP-binding</keyword>
<evidence type="ECO:0000256" key="7">
    <source>
        <dbReference type="ARBA" id="ARBA00022777"/>
    </source>
</evidence>
<accession>A0A031LNW4</accession>
<evidence type="ECO:0000256" key="2">
    <source>
        <dbReference type="ARBA" id="ARBA00004791"/>
    </source>
</evidence>
<dbReference type="Pfam" id="PF00696">
    <property type="entry name" value="AA_kinase"/>
    <property type="match status" value="1"/>
</dbReference>
<keyword evidence="5 11" id="KW-0808">Transferase</keyword>
<feature type="binding site" evidence="11">
    <location>
        <position position="138"/>
    </location>
    <ligand>
        <name>ATP</name>
        <dbReference type="ChEBI" id="CHEBI:30616"/>
    </ligand>
</feature>
<feature type="binding site" evidence="11">
    <location>
        <position position="43"/>
    </location>
    <ligand>
        <name>ATP</name>
        <dbReference type="ChEBI" id="CHEBI:30616"/>
    </ligand>
</feature>
<dbReference type="EC" id="2.7.4.22" evidence="11"/>
<dbReference type="GO" id="GO:0005524">
    <property type="term" value="F:ATP binding"/>
    <property type="evidence" value="ECO:0007669"/>
    <property type="project" value="UniProtKB-KW"/>
</dbReference>
<comment type="function">
    <text evidence="11">Catalyzes the reversible phosphorylation of UMP to UDP.</text>
</comment>
<feature type="binding site" evidence="11">
    <location>
        <position position="64"/>
    </location>
    <ligand>
        <name>UMP</name>
        <dbReference type="ChEBI" id="CHEBI:57865"/>
    </ligand>
</feature>
<dbReference type="AlphaFoldDB" id="A0A031LNW4"/>
<comment type="catalytic activity">
    <reaction evidence="10 11">
        <text>UMP + ATP = UDP + ADP</text>
        <dbReference type="Rhea" id="RHEA:24400"/>
        <dbReference type="ChEBI" id="CHEBI:30616"/>
        <dbReference type="ChEBI" id="CHEBI:57865"/>
        <dbReference type="ChEBI" id="CHEBI:58223"/>
        <dbReference type="ChEBI" id="CHEBI:456216"/>
        <dbReference type="EC" id="2.7.4.22"/>
    </reaction>
</comment>
<feature type="binding site" evidence="11">
    <location>
        <position position="144"/>
    </location>
    <ligand>
        <name>ATP</name>
        <dbReference type="ChEBI" id="CHEBI:30616"/>
    </ligand>
</feature>
<protein>
    <recommendedName>
        <fullName evidence="11">Uridylate kinase</fullName>
        <shortName evidence="11">UK</shortName>
        <ecNumber evidence="11">2.7.4.22</ecNumber>
    </recommendedName>
    <alternativeName>
        <fullName evidence="11">Uridine monophosphate kinase</fullName>
        <shortName evidence="11">UMP kinase</shortName>
        <shortName evidence="11">UMPK</shortName>
    </alternativeName>
</protein>
<feature type="binding site" evidence="11">
    <location>
        <position position="139"/>
    </location>
    <ligand>
        <name>ATP</name>
        <dbReference type="ChEBI" id="CHEBI:30616"/>
    </ligand>
</feature>
<organism evidence="13 14">
    <name type="scientific">Candidatus Acidianus copahuensis</name>
    <dbReference type="NCBI Taxonomy" id="1160895"/>
    <lineage>
        <taxon>Archaea</taxon>
        <taxon>Thermoproteota</taxon>
        <taxon>Thermoprotei</taxon>
        <taxon>Sulfolobales</taxon>
        <taxon>Sulfolobaceae</taxon>
        <taxon>Acidianus</taxon>
    </lineage>
</organism>
<keyword evidence="4 11" id="KW-0963">Cytoplasm</keyword>
<dbReference type="Proteomes" id="UP000024332">
    <property type="component" value="Unassembled WGS sequence"/>
</dbReference>
<dbReference type="InterPro" id="IPR001048">
    <property type="entry name" value="Asp/Glu/Uridylate_kinase"/>
</dbReference>
<evidence type="ECO:0000256" key="5">
    <source>
        <dbReference type="ARBA" id="ARBA00022679"/>
    </source>
</evidence>
<sequence length="223" mass="24651">MKIILKISGKIFDEDSSRLIQLRDAVVNLVSKGYRVGVVIGGGQTARRYIELARRIGSNEAYLDLLGIWTSRLNAYLVVFSLPEVAYMKVPESLEEFIQAWSYGKVVVAGGFQPGQSTAAVASLAAEASNADLLIIATNVDGVYDSDPRINPGAKLIRKIKIEDLKKVLNNSHVQAGTYELLDPMALKIIERSKIRVIVMNYNKLEKLSDIILGKEVSTLLEW</sequence>
<evidence type="ECO:0000256" key="8">
    <source>
        <dbReference type="ARBA" id="ARBA00022840"/>
    </source>
</evidence>
<comment type="pathway">
    <text evidence="2 11">Pyrimidine metabolism; CTP biosynthesis via de novo pathway; UDP from UMP (UMPK route): step 1/1.</text>
</comment>